<dbReference type="GO" id="GO:0005667">
    <property type="term" value="C:transcription regulator complex"/>
    <property type="evidence" value="ECO:0007669"/>
    <property type="project" value="TreeGrafter"/>
</dbReference>
<dbReference type="InterPro" id="IPR038096">
    <property type="entry name" value="TEA/ATTS_sf"/>
</dbReference>
<keyword evidence="5" id="KW-0804">Transcription</keyword>
<dbReference type="Pfam" id="PF01285">
    <property type="entry name" value="TEA"/>
    <property type="match status" value="1"/>
</dbReference>
<accession>I7ZY33</accession>
<evidence type="ECO:0000256" key="7">
    <source>
        <dbReference type="ARBA" id="ARBA00023321"/>
    </source>
</evidence>
<dbReference type="GO" id="GO:0048315">
    <property type="term" value="P:conidium formation"/>
    <property type="evidence" value="ECO:0007669"/>
    <property type="project" value="UniProtKB-KW"/>
</dbReference>
<reference evidence="10 11" key="1">
    <citation type="journal article" date="2012" name="Eukaryot. Cell">
        <title>Draft genome sequence of Aspergillus oryzae strain 3.042.</title>
        <authorList>
            <person name="Zhao G."/>
            <person name="Yao Y."/>
            <person name="Qi W."/>
            <person name="Wang C."/>
            <person name="Hou L."/>
            <person name="Zeng B."/>
            <person name="Cao X."/>
        </authorList>
    </citation>
    <scope>NUCLEOTIDE SEQUENCE [LARGE SCALE GENOMIC DNA]</scope>
    <source>
        <strain evidence="10 11">3.042</strain>
    </source>
</reference>
<keyword evidence="6" id="KW-0539">Nucleus</keyword>
<evidence type="ECO:0000256" key="8">
    <source>
        <dbReference type="PROSITE-ProRule" id="PRU00505"/>
    </source>
</evidence>
<evidence type="ECO:0000256" key="5">
    <source>
        <dbReference type="ARBA" id="ARBA00023163"/>
    </source>
</evidence>
<comment type="similarity">
    <text evidence="2">Belongs to the TEC1 family.</text>
</comment>
<keyword evidence="7" id="KW-0749">Sporulation</keyword>
<dbReference type="PANTHER" id="PTHR11834">
    <property type="entry name" value="TRANSCRIPTIONAL ENHANCER FACTOR TEF RELATED"/>
    <property type="match status" value="1"/>
</dbReference>
<dbReference type="Proteomes" id="UP000002812">
    <property type="component" value="Unassembled WGS sequence"/>
</dbReference>
<dbReference type="AlphaFoldDB" id="I7ZY33"/>
<evidence type="ECO:0000256" key="3">
    <source>
        <dbReference type="ARBA" id="ARBA00023015"/>
    </source>
</evidence>
<evidence type="ECO:0000313" key="11">
    <source>
        <dbReference type="Proteomes" id="UP000002812"/>
    </source>
</evidence>
<evidence type="ECO:0000256" key="1">
    <source>
        <dbReference type="ARBA" id="ARBA00004123"/>
    </source>
</evidence>
<dbReference type="SMART" id="SM00426">
    <property type="entry name" value="TEA"/>
    <property type="match status" value="1"/>
</dbReference>
<evidence type="ECO:0000256" key="6">
    <source>
        <dbReference type="ARBA" id="ARBA00023242"/>
    </source>
</evidence>
<dbReference type="InterPro" id="IPR000818">
    <property type="entry name" value="TEA/ATTS_dom"/>
</dbReference>
<feature type="domain" description="TEA" evidence="9">
    <location>
        <begin position="59"/>
        <end position="133"/>
    </location>
</feature>
<dbReference type="PANTHER" id="PTHR11834:SF0">
    <property type="entry name" value="PROTEIN SCALLOPED"/>
    <property type="match status" value="1"/>
</dbReference>
<organism evidence="10 11">
    <name type="scientific">Aspergillus oryzae (strain 3.042)</name>
    <name type="common">Yellow koji mold</name>
    <dbReference type="NCBI Taxonomy" id="1160506"/>
    <lineage>
        <taxon>Eukaryota</taxon>
        <taxon>Fungi</taxon>
        <taxon>Dikarya</taxon>
        <taxon>Ascomycota</taxon>
        <taxon>Pezizomycotina</taxon>
        <taxon>Eurotiomycetes</taxon>
        <taxon>Eurotiomycetidae</taxon>
        <taxon>Eurotiales</taxon>
        <taxon>Aspergillaceae</taxon>
        <taxon>Aspergillus</taxon>
        <taxon>Aspergillus subgen. Circumdati</taxon>
    </lineage>
</organism>
<dbReference type="GO" id="GO:0005634">
    <property type="term" value="C:nucleus"/>
    <property type="evidence" value="ECO:0007669"/>
    <property type="project" value="UniProtKB-SubCell"/>
</dbReference>
<protein>
    <recommendedName>
        <fullName evidence="9">TEA domain-containing protein</fullName>
    </recommendedName>
</protein>
<dbReference type="GO" id="GO:0000978">
    <property type="term" value="F:RNA polymerase II cis-regulatory region sequence-specific DNA binding"/>
    <property type="evidence" value="ECO:0007669"/>
    <property type="project" value="TreeGrafter"/>
</dbReference>
<comment type="caution">
    <text evidence="10">The sequence shown here is derived from an EMBL/GenBank/DDBJ whole genome shotgun (WGS) entry which is preliminary data.</text>
</comment>
<sequence>MPTTTGLHPQQVINNRFHTKKLRRLQSLGPNLIGPRRTRSYLKSQKYIEYRARPRRDTGKDGEPVWSDELEDAFQQALEANPPMGRRKWSERGKSYGRNELIAEYIYKTTGKRRSRKQVSSHLQVLDSFLKGDPDCKSCLDSFDETDPGLTGQLQGRGLYGSNQQTVRMASRHQPVLAGEIH</sequence>
<name>I7ZY33_ASPO3</name>
<dbReference type="Gene3D" id="6.10.20.40">
    <property type="entry name" value="TEA/ATTS domain"/>
    <property type="match status" value="1"/>
</dbReference>
<keyword evidence="4" id="KW-0010">Activator</keyword>
<evidence type="ECO:0000259" key="9">
    <source>
        <dbReference type="PROSITE" id="PS51088"/>
    </source>
</evidence>
<keyword evidence="7" id="KW-0183">Conidiation</keyword>
<evidence type="ECO:0000313" key="10">
    <source>
        <dbReference type="EMBL" id="EIT77092.1"/>
    </source>
</evidence>
<gene>
    <name evidence="10" type="ORF">Ao3042_06750</name>
</gene>
<reference evidence="11" key="2">
    <citation type="submission" date="2012-06" db="EMBL/GenBank/DDBJ databases">
        <title>Comparative genomic analyses of Aspergillus oryzae 3.042 and A. oryzae RIB40 for soy-sauce fermentation.</title>
        <authorList>
            <person name="Zhao G."/>
            <person name="Hou L."/>
            <person name="Wang C."/>
            <person name="Cao X."/>
        </authorList>
    </citation>
    <scope>NUCLEOTIDE SEQUENCE [LARGE SCALE GENOMIC DNA]</scope>
    <source>
        <strain evidence="11">3.042</strain>
    </source>
</reference>
<dbReference type="PRINTS" id="PR00065">
    <property type="entry name" value="TEADOMAIN"/>
</dbReference>
<dbReference type="EMBL" id="AKHY01000153">
    <property type="protein sequence ID" value="EIT77092.1"/>
    <property type="molecule type" value="Genomic_DNA"/>
</dbReference>
<comment type="subcellular location">
    <subcellularLocation>
        <location evidence="1">Nucleus</location>
    </subcellularLocation>
</comment>
<feature type="DNA-binding region" description="TEA" evidence="8">
    <location>
        <begin position="59"/>
        <end position="133"/>
    </location>
</feature>
<evidence type="ECO:0000256" key="2">
    <source>
        <dbReference type="ARBA" id="ARBA00008421"/>
    </source>
</evidence>
<dbReference type="GO" id="GO:0000981">
    <property type="term" value="F:DNA-binding transcription factor activity, RNA polymerase II-specific"/>
    <property type="evidence" value="ECO:0007669"/>
    <property type="project" value="TreeGrafter"/>
</dbReference>
<evidence type="ECO:0000256" key="4">
    <source>
        <dbReference type="ARBA" id="ARBA00023159"/>
    </source>
</evidence>
<keyword evidence="3" id="KW-0805">Transcription regulation</keyword>
<dbReference type="PROSITE" id="PS51088">
    <property type="entry name" value="TEA_2"/>
    <property type="match status" value="1"/>
</dbReference>
<dbReference type="InterPro" id="IPR050937">
    <property type="entry name" value="TEC1_TEAD_TF"/>
</dbReference>
<dbReference type="HOGENOM" id="CLU_1517557_0_0_1"/>
<proteinExistence type="inferred from homology"/>